<feature type="chain" id="PRO_5042116141" description="CUB domain-containing protein" evidence="6">
    <location>
        <begin position="21"/>
        <end position="1489"/>
    </location>
</feature>
<keyword evidence="1" id="KW-0677">Repeat</keyword>
<evidence type="ECO:0000313" key="9">
    <source>
        <dbReference type="Proteomes" id="UP001283361"/>
    </source>
</evidence>
<dbReference type="Pfam" id="PF00431">
    <property type="entry name" value="CUB"/>
    <property type="match status" value="1"/>
</dbReference>
<accession>A0AAE1B823</accession>
<dbReference type="EMBL" id="JAWDGP010000392">
    <property type="protein sequence ID" value="KAK3800920.1"/>
    <property type="molecule type" value="Genomic_DNA"/>
</dbReference>
<organism evidence="8 9">
    <name type="scientific">Elysia crispata</name>
    <name type="common">lettuce slug</name>
    <dbReference type="NCBI Taxonomy" id="231223"/>
    <lineage>
        <taxon>Eukaryota</taxon>
        <taxon>Metazoa</taxon>
        <taxon>Spiralia</taxon>
        <taxon>Lophotrochozoa</taxon>
        <taxon>Mollusca</taxon>
        <taxon>Gastropoda</taxon>
        <taxon>Heterobranchia</taxon>
        <taxon>Euthyneura</taxon>
        <taxon>Panpulmonata</taxon>
        <taxon>Sacoglossa</taxon>
        <taxon>Placobranchoidea</taxon>
        <taxon>Plakobranchidae</taxon>
        <taxon>Elysia</taxon>
    </lineage>
</organism>
<reference evidence="8" key="1">
    <citation type="journal article" date="2023" name="G3 (Bethesda)">
        <title>A reference genome for the long-term kleptoplast-retaining sea slug Elysia crispata morphotype clarki.</title>
        <authorList>
            <person name="Eastman K.E."/>
            <person name="Pendleton A.L."/>
            <person name="Shaikh M.A."/>
            <person name="Suttiyut T."/>
            <person name="Ogas R."/>
            <person name="Tomko P."/>
            <person name="Gavelis G."/>
            <person name="Widhalm J.R."/>
            <person name="Wisecaver J.H."/>
        </authorList>
    </citation>
    <scope>NUCLEOTIDE SEQUENCE</scope>
    <source>
        <strain evidence="8">ECLA1</strain>
    </source>
</reference>
<sequence length="1489" mass="167320">MQLLGFTLFSCLLLQQPACADGTGLLEKSSNCGWNSSTYLYGNDESATVKIVDKEFENNVYCVTQIEFHGDGYKSRQMQVEVDFFELNGSSATGSDCLLESERLTFELDSASGYFGSPSPKSVTWCGQLYAEKHIFSTKNLKIIYNSGQMGQGRGFKLKVSLVLVNSHNAIMLQATEQPRLLYSPGFPDSYGRDIMHSVTLEGEADHYILISILMIDLETDLWDECSDFLTIDNEMYCTTLLEPRDILVPHDSVQISFKSDFFSKENRGYILQYASYAVDNCGWNSSTYLYGNDESATVEIVDNKFGNNVYCVTQIEFHGDGYKSRQMQVEVDFFELNGSSATGSVCLLDSERLTFKLGNTSGYYDGSKSVTWCGQLCAEKHVFPTNSLKIIYNSGQMRQGRGFKLKVSPVLVNSHSAITLKATEQPRLLYSPGYPDSYRSYWRQSVSLEGETGHYILIRILMIDLETRASDRCHDSLTIDNEVYCKTLLEPRDILVPSDSVQISFKSDFSIENRGYILQYASYAVGEFEHLNGSSAALDIGQVPKLYHVHNNSLDWSFSTADPNHTLHLNFIDMDEGELIFGYLVEPLYGVSCLDHDLKHYWSRSQIVALQINAVRQGFFILVGSVSGHGVGLFRAENTVAWLQSDEINLEGKRDFKIYVEKRSNLNIFVMISHSSREGITVHNGPDTSYFDMIKSCNPNSTARNRVISLKTNVVTVELSPENWRRGVYIQYYSTDKIQARDTVLMGPNKVIDKSFNQKLRNMFCFFTVPLTHNRYASLDVKTNLDTPNSLIVRSNGELVTNLQNSDITLQFSTVAVDIDLWIADPPMILSEEPEISLDLRYLDTLSDLDYHNLPLNASSLDEKEVSAPPYLILDPSIICSWEVIPVLPDSSSLMLIVYGATPVDRNLPHSENCAFLTLKSFDGGAVRTFSICPSAIGSQDVVYALHAVTVTLSRKVWVELPEPLFSYRLVEDSTKITPSNSLEKWCPHEVILGDGEEFVRTYGNFATCEMRILPRFYDSFFIVSIQNLGLIRDQTEDLTITITGFDPTDPSEKPLKVETIGLVRELKFEHMALKIDAQVPISSVSKSLFNINFRLHQESVCGRDWIDATDEPQYIVSPNYPQPFPGDLSCMWNIRGWGELHFELVEYDGSDYCKDDHLQITFDYSRFESETKICGKERNQVFVRQNYHQIQVEFHSEKNTKNHRGFLLRYSLKERERQYDYEGDLHSKSSSSGKTGVAVGSSIASILFLLMVGAALAVFITLRRKRTYQLHQRNRREFLCTRREQRSSDDDNSRSPSVFLVGSMVVNTNSPPPPYRARGSFDSANTNSGNYYTNPDGGYTNSAGQFTENRRNGQGNGGAPSENSELGPPPPYHPLMPGSPHSTDEHFSATLDSGTGDIGRSNNTLYPMAQITGLINGCGSEEGARQRSATPRSVSNQDEHRGRTRDTVEGSAQQQAPPPYEVLNPPGPPPTYEVVMLRVVSSQSSTV</sequence>
<keyword evidence="5" id="KW-0812">Transmembrane</keyword>
<evidence type="ECO:0000256" key="6">
    <source>
        <dbReference type="SAM" id="SignalP"/>
    </source>
</evidence>
<keyword evidence="2" id="KW-1015">Disulfide bond</keyword>
<feature type="signal peptide" evidence="6">
    <location>
        <begin position="1"/>
        <end position="20"/>
    </location>
</feature>
<protein>
    <recommendedName>
        <fullName evidence="7">CUB domain-containing protein</fullName>
    </recommendedName>
</protein>
<keyword evidence="9" id="KW-1185">Reference proteome</keyword>
<feature type="compositionally biased region" description="Pro residues" evidence="4">
    <location>
        <begin position="1458"/>
        <end position="1473"/>
    </location>
</feature>
<dbReference type="SMART" id="SM00042">
    <property type="entry name" value="CUB"/>
    <property type="match status" value="2"/>
</dbReference>
<dbReference type="SUPFAM" id="SSF49854">
    <property type="entry name" value="Spermadhesin, CUB domain"/>
    <property type="match status" value="3"/>
</dbReference>
<dbReference type="CDD" id="cd00041">
    <property type="entry name" value="CUB"/>
    <property type="match status" value="2"/>
</dbReference>
<evidence type="ECO:0000256" key="3">
    <source>
        <dbReference type="PROSITE-ProRule" id="PRU00059"/>
    </source>
</evidence>
<dbReference type="PANTHER" id="PTHR24251:SF30">
    <property type="entry name" value="MEMBRANE FRIZZLED-RELATED PROTEIN"/>
    <property type="match status" value="1"/>
</dbReference>
<dbReference type="InterPro" id="IPR000859">
    <property type="entry name" value="CUB_dom"/>
</dbReference>
<dbReference type="Proteomes" id="UP001283361">
    <property type="component" value="Unassembled WGS sequence"/>
</dbReference>
<feature type="compositionally biased region" description="Basic and acidic residues" evidence="4">
    <location>
        <begin position="1439"/>
        <end position="1450"/>
    </location>
</feature>
<name>A0AAE1B823_9GAST</name>
<dbReference type="PROSITE" id="PS01180">
    <property type="entry name" value="CUB"/>
    <property type="match status" value="1"/>
</dbReference>
<comment type="caution">
    <text evidence="3">Lacks conserved residue(s) required for the propagation of feature annotation.</text>
</comment>
<evidence type="ECO:0000256" key="4">
    <source>
        <dbReference type="SAM" id="MobiDB-lite"/>
    </source>
</evidence>
<gene>
    <name evidence="8" type="ORF">RRG08_060266</name>
</gene>
<evidence type="ECO:0000256" key="2">
    <source>
        <dbReference type="ARBA" id="ARBA00023157"/>
    </source>
</evidence>
<feature type="region of interest" description="Disordered" evidence="4">
    <location>
        <begin position="1306"/>
        <end position="1397"/>
    </location>
</feature>
<keyword evidence="6" id="KW-0732">Signal</keyword>
<evidence type="ECO:0000256" key="5">
    <source>
        <dbReference type="SAM" id="Phobius"/>
    </source>
</evidence>
<comment type="caution">
    <text evidence="8">The sequence shown here is derived from an EMBL/GenBank/DDBJ whole genome shotgun (WGS) entry which is preliminary data.</text>
</comment>
<dbReference type="PANTHER" id="PTHR24251">
    <property type="entry name" value="OVOCHYMASE-RELATED"/>
    <property type="match status" value="1"/>
</dbReference>
<keyword evidence="5" id="KW-1133">Transmembrane helix</keyword>
<feature type="compositionally biased region" description="Polar residues" evidence="4">
    <location>
        <begin position="1324"/>
        <end position="1349"/>
    </location>
</feature>
<dbReference type="InterPro" id="IPR035914">
    <property type="entry name" value="Sperma_CUB_dom_sf"/>
</dbReference>
<feature type="region of interest" description="Disordered" evidence="4">
    <location>
        <begin position="1419"/>
        <end position="1473"/>
    </location>
</feature>
<feature type="transmembrane region" description="Helical" evidence="5">
    <location>
        <begin position="1239"/>
        <end position="1264"/>
    </location>
</feature>
<feature type="compositionally biased region" description="Polar residues" evidence="4">
    <location>
        <begin position="1429"/>
        <end position="1438"/>
    </location>
</feature>
<evidence type="ECO:0000259" key="7">
    <source>
        <dbReference type="PROSITE" id="PS01180"/>
    </source>
</evidence>
<feature type="domain" description="CUB" evidence="7">
    <location>
        <begin position="1103"/>
        <end position="1215"/>
    </location>
</feature>
<dbReference type="Gene3D" id="2.60.120.290">
    <property type="entry name" value="Spermadhesin, CUB domain"/>
    <property type="match status" value="4"/>
</dbReference>
<evidence type="ECO:0000313" key="8">
    <source>
        <dbReference type="EMBL" id="KAK3800920.1"/>
    </source>
</evidence>
<evidence type="ECO:0000256" key="1">
    <source>
        <dbReference type="ARBA" id="ARBA00022737"/>
    </source>
</evidence>
<keyword evidence="5" id="KW-0472">Membrane</keyword>
<proteinExistence type="predicted"/>